<gene>
    <name evidence="6" type="ORF">Q9R08_01515</name>
</gene>
<protein>
    <submittedName>
        <fullName evidence="6">Uncharacterized protein</fullName>
    </submittedName>
</protein>
<dbReference type="Gene3D" id="3.40.50.720">
    <property type="entry name" value="NAD(P)-binding Rossmann-like Domain"/>
    <property type="match status" value="1"/>
</dbReference>
<dbReference type="PANTHER" id="PTHR43161">
    <property type="entry name" value="SORBITOL DEHYDROGENASE"/>
    <property type="match status" value="1"/>
</dbReference>
<dbReference type="Gene3D" id="3.90.180.10">
    <property type="entry name" value="Medium-chain alcohol dehydrogenases, catalytic domain"/>
    <property type="match status" value="1"/>
</dbReference>
<reference evidence="6 7" key="1">
    <citation type="submission" date="2023-08" db="EMBL/GenBank/DDBJ databases">
        <title>Microbacterium psychrotolerans sp. nov., a psychrotolerant bacterium isolated from soil in Heilongjiang Province, China.</title>
        <authorList>
            <person name="An P."/>
            <person name="Zhao D."/>
            <person name="Xiang H."/>
        </authorList>
    </citation>
    <scope>NUCLEOTIDE SEQUENCE [LARGE SCALE GENOMIC DNA]</scope>
    <source>
        <strain evidence="6 7">QXD-8</strain>
    </source>
</reference>
<evidence type="ECO:0000256" key="5">
    <source>
        <dbReference type="ARBA" id="ARBA00023002"/>
    </source>
</evidence>
<keyword evidence="4" id="KW-0862">Zinc</keyword>
<name>A0ABU0YWD7_9MICO</name>
<proteinExistence type="inferred from homology"/>
<dbReference type="SUPFAM" id="SSF50129">
    <property type="entry name" value="GroES-like"/>
    <property type="match status" value="1"/>
</dbReference>
<evidence type="ECO:0000256" key="3">
    <source>
        <dbReference type="ARBA" id="ARBA00022723"/>
    </source>
</evidence>
<evidence type="ECO:0000256" key="2">
    <source>
        <dbReference type="ARBA" id="ARBA00008072"/>
    </source>
</evidence>
<evidence type="ECO:0000313" key="7">
    <source>
        <dbReference type="Proteomes" id="UP001235133"/>
    </source>
</evidence>
<dbReference type="Proteomes" id="UP001235133">
    <property type="component" value="Unassembled WGS sequence"/>
</dbReference>
<sequence>MRSASYVGAGRVQNLNFVGIDSPGSLQERWNVRADWLIRLPDDLPLDVAALAEPTAVAVHDVRRSELRPGDKAVVIDLLISKIVPLSQTRQAFDDLEDS</sequence>
<evidence type="ECO:0000313" key="6">
    <source>
        <dbReference type="EMBL" id="MDQ7876643.1"/>
    </source>
</evidence>
<dbReference type="InterPro" id="IPR011032">
    <property type="entry name" value="GroES-like_sf"/>
</dbReference>
<organism evidence="6 7">
    <name type="scientific">Microbacterium psychrotolerans</name>
    <dbReference type="NCBI Taxonomy" id="3068321"/>
    <lineage>
        <taxon>Bacteria</taxon>
        <taxon>Bacillati</taxon>
        <taxon>Actinomycetota</taxon>
        <taxon>Actinomycetes</taxon>
        <taxon>Micrococcales</taxon>
        <taxon>Microbacteriaceae</taxon>
        <taxon>Microbacterium</taxon>
    </lineage>
</organism>
<keyword evidence="3" id="KW-0479">Metal-binding</keyword>
<keyword evidence="7" id="KW-1185">Reference proteome</keyword>
<dbReference type="EMBL" id="JAVFWO010000001">
    <property type="protein sequence ID" value="MDQ7876643.1"/>
    <property type="molecule type" value="Genomic_DNA"/>
</dbReference>
<evidence type="ECO:0000256" key="4">
    <source>
        <dbReference type="ARBA" id="ARBA00022833"/>
    </source>
</evidence>
<comment type="similarity">
    <text evidence="2">Belongs to the zinc-containing alcohol dehydrogenase family.</text>
</comment>
<accession>A0ABU0YWD7</accession>
<comment type="caution">
    <text evidence="6">The sequence shown here is derived from an EMBL/GenBank/DDBJ whole genome shotgun (WGS) entry which is preliminary data.</text>
</comment>
<keyword evidence="5" id="KW-0560">Oxidoreductase</keyword>
<comment type="cofactor">
    <cofactor evidence="1">
        <name>Zn(2+)</name>
        <dbReference type="ChEBI" id="CHEBI:29105"/>
    </cofactor>
</comment>
<dbReference type="PANTHER" id="PTHR43161:SF23">
    <property type="entry name" value="(R,R)-BUTANEDIOL DEHYDROGENASE-RELATED"/>
    <property type="match status" value="1"/>
</dbReference>
<dbReference type="RefSeq" id="WP_308866046.1">
    <property type="nucleotide sequence ID" value="NZ_JAVFWO010000001.1"/>
</dbReference>
<evidence type="ECO:0000256" key="1">
    <source>
        <dbReference type="ARBA" id="ARBA00001947"/>
    </source>
</evidence>